<dbReference type="GO" id="GO:0015628">
    <property type="term" value="P:protein secretion by the type II secretion system"/>
    <property type="evidence" value="ECO:0007669"/>
    <property type="project" value="InterPro"/>
</dbReference>
<reference evidence="11" key="1">
    <citation type="journal article" date="2020" name="mSystems">
        <title>Genome- and Community-Level Interaction Insights into Carbon Utilization and Element Cycling Functions of Hydrothermarchaeota in Hydrothermal Sediment.</title>
        <authorList>
            <person name="Zhou Z."/>
            <person name="Liu Y."/>
            <person name="Xu W."/>
            <person name="Pan J."/>
            <person name="Luo Z.H."/>
            <person name="Li M."/>
        </authorList>
    </citation>
    <scope>NUCLEOTIDE SEQUENCE [LARGE SCALE GENOMIC DNA]</scope>
    <source>
        <strain evidence="11">HyVt-505</strain>
    </source>
</reference>
<gene>
    <name evidence="11" type="ORF">ENJ65_04345</name>
</gene>
<keyword evidence="9" id="KW-0472">Membrane</keyword>
<dbReference type="GO" id="GO:0005886">
    <property type="term" value="C:plasma membrane"/>
    <property type="evidence" value="ECO:0007669"/>
    <property type="project" value="UniProtKB-SubCell"/>
</dbReference>
<dbReference type="AlphaFoldDB" id="A0A832J4D3"/>
<evidence type="ECO:0000256" key="2">
    <source>
        <dbReference type="ARBA" id="ARBA00007208"/>
    </source>
</evidence>
<dbReference type="GO" id="GO:0015627">
    <property type="term" value="C:type II protein secretion system complex"/>
    <property type="evidence" value="ECO:0007669"/>
    <property type="project" value="InterPro"/>
</dbReference>
<comment type="caution">
    <text evidence="11">The sequence shown here is derived from an EMBL/GenBank/DDBJ whole genome shotgun (WGS) entry which is preliminary data.</text>
</comment>
<evidence type="ECO:0000256" key="3">
    <source>
        <dbReference type="ARBA" id="ARBA00021563"/>
    </source>
</evidence>
<keyword evidence="7" id="KW-0812">Transmembrane</keyword>
<keyword evidence="4" id="KW-0813">Transport</keyword>
<dbReference type="InterPro" id="IPR022792">
    <property type="entry name" value="T2SS_protein-GspN"/>
</dbReference>
<keyword evidence="8" id="KW-0653">Protein transport</keyword>
<evidence type="ECO:0000256" key="6">
    <source>
        <dbReference type="ARBA" id="ARBA00022519"/>
    </source>
</evidence>
<dbReference type="Proteomes" id="UP000885832">
    <property type="component" value="Unassembled WGS sequence"/>
</dbReference>
<comment type="similarity">
    <text evidence="2">Belongs to the GSP N family.</text>
</comment>
<name>A0A832J4D3_9GAMM</name>
<evidence type="ECO:0000256" key="5">
    <source>
        <dbReference type="ARBA" id="ARBA00022475"/>
    </source>
</evidence>
<evidence type="ECO:0000313" key="11">
    <source>
        <dbReference type="EMBL" id="HHJ80844.1"/>
    </source>
</evidence>
<proteinExistence type="inferred from homology"/>
<keyword evidence="6" id="KW-0997">Cell inner membrane</keyword>
<accession>A0A832J4D3</accession>
<evidence type="ECO:0000256" key="9">
    <source>
        <dbReference type="ARBA" id="ARBA00023136"/>
    </source>
</evidence>
<dbReference type="EMBL" id="DRNF01000273">
    <property type="protein sequence ID" value="HHJ80844.1"/>
    <property type="molecule type" value="Genomic_DNA"/>
</dbReference>
<evidence type="ECO:0000256" key="4">
    <source>
        <dbReference type="ARBA" id="ARBA00022448"/>
    </source>
</evidence>
<keyword evidence="5" id="KW-1003">Cell membrane</keyword>
<evidence type="ECO:0000256" key="10">
    <source>
        <dbReference type="ARBA" id="ARBA00030772"/>
    </source>
</evidence>
<evidence type="ECO:0000256" key="7">
    <source>
        <dbReference type="ARBA" id="ARBA00022692"/>
    </source>
</evidence>
<evidence type="ECO:0000256" key="8">
    <source>
        <dbReference type="ARBA" id="ARBA00022927"/>
    </source>
</evidence>
<organism evidence="11">
    <name type="scientific">Candidatus Tenderia electrophaga</name>
    <dbReference type="NCBI Taxonomy" id="1748243"/>
    <lineage>
        <taxon>Bacteria</taxon>
        <taxon>Pseudomonadati</taxon>
        <taxon>Pseudomonadota</taxon>
        <taxon>Gammaproteobacteria</taxon>
        <taxon>Candidatus Tenderiales</taxon>
        <taxon>Candidatus Tenderiaceae</taxon>
        <taxon>Candidatus Tenderia</taxon>
    </lineage>
</organism>
<protein>
    <recommendedName>
        <fullName evidence="3">Type II secretion system protein N</fullName>
    </recommendedName>
    <alternativeName>
        <fullName evidence="10">General secretion pathway protein N</fullName>
    </alternativeName>
</protein>
<evidence type="ECO:0000256" key="1">
    <source>
        <dbReference type="ARBA" id="ARBA00004533"/>
    </source>
</evidence>
<comment type="subcellular location">
    <subcellularLocation>
        <location evidence="1">Cell inner membrane</location>
    </subcellularLocation>
</comment>
<dbReference type="Pfam" id="PF01203">
    <property type="entry name" value="T2SSN"/>
    <property type="match status" value="1"/>
</dbReference>
<sequence>MMRIVAYIVLGLLAFAGFLLATFPAQRGFALLAEQAPQLRAAGLSGTVWSGKAGVLQVGDRNLEKLQWQLKPWSVLFGQLELDVRLDGADVAGQASIGLKPDGAIRLTDVDLRLSAAEMSKQFKVPVDLGGQFNVQLHSAELMGQKLQSAEGVIRWQRAALVSPFAQPMGEFVARLSTEADVIKAQVKDDGGPLQLDGVAKLTPDGRYDFNGSVSVRDAQQKLLVQGVRAMGRPGKDGRVPLRYSGRL</sequence>